<dbReference type="AlphaFoldDB" id="B2W958"/>
<protein>
    <submittedName>
        <fullName evidence="1">Uncharacterized protein</fullName>
    </submittedName>
</protein>
<dbReference type="EMBL" id="DS231620">
    <property type="protein sequence ID" value="EDU49436.1"/>
    <property type="molecule type" value="Genomic_DNA"/>
</dbReference>
<dbReference type="InParanoid" id="B2W958"/>
<evidence type="ECO:0000313" key="1">
    <source>
        <dbReference type="EMBL" id="EDU49436.1"/>
    </source>
</evidence>
<dbReference type="HOGENOM" id="CLU_1714238_0_0_1"/>
<gene>
    <name evidence="1" type="ORF">PTRG_06516</name>
</gene>
<reference evidence="2" key="1">
    <citation type="journal article" date="2013" name="G3 (Bethesda)">
        <title>Comparative genomics of a plant-pathogenic fungus, Pyrenophora tritici-repentis, reveals transduplication and the impact of repeat elements on pathogenicity and population divergence.</title>
        <authorList>
            <person name="Manning V.A."/>
            <person name="Pandelova I."/>
            <person name="Dhillon B."/>
            <person name="Wilhelm L.J."/>
            <person name="Goodwin S.B."/>
            <person name="Berlin A.M."/>
            <person name="Figueroa M."/>
            <person name="Freitag M."/>
            <person name="Hane J.K."/>
            <person name="Henrissat B."/>
            <person name="Holman W.H."/>
            <person name="Kodira C.D."/>
            <person name="Martin J."/>
            <person name="Oliver R.P."/>
            <person name="Robbertse B."/>
            <person name="Schackwitz W."/>
            <person name="Schwartz D.C."/>
            <person name="Spatafora J.W."/>
            <person name="Turgeon B.G."/>
            <person name="Yandava C."/>
            <person name="Young S."/>
            <person name="Zhou S."/>
            <person name="Zeng Q."/>
            <person name="Grigoriev I.V."/>
            <person name="Ma L.-J."/>
            <person name="Ciuffetti L.M."/>
        </authorList>
    </citation>
    <scope>NUCLEOTIDE SEQUENCE [LARGE SCALE GENOMIC DNA]</scope>
    <source>
        <strain evidence="2">Pt-1C-BFP</strain>
    </source>
</reference>
<sequence>MTSKNYTDGANWRSKRTPSQANLIILCAGMKDAEVEASSTPPRPGAFCNISALAKPCDIGGNGTHTSKASRIPRPVALSERKSAKTTMARNRCLIPVVALATGNDARFKVIPVRKRKMCLEYHSRTQALDNCVQDHAWISLYGVLSHHNITTT</sequence>
<evidence type="ECO:0000313" key="2">
    <source>
        <dbReference type="Proteomes" id="UP000001471"/>
    </source>
</evidence>
<dbReference type="Proteomes" id="UP000001471">
    <property type="component" value="Unassembled WGS sequence"/>
</dbReference>
<organism evidence="1 2">
    <name type="scientific">Pyrenophora tritici-repentis (strain Pt-1C-BFP)</name>
    <name type="common">Wheat tan spot fungus</name>
    <name type="synonym">Drechslera tritici-repentis</name>
    <dbReference type="NCBI Taxonomy" id="426418"/>
    <lineage>
        <taxon>Eukaryota</taxon>
        <taxon>Fungi</taxon>
        <taxon>Dikarya</taxon>
        <taxon>Ascomycota</taxon>
        <taxon>Pezizomycotina</taxon>
        <taxon>Dothideomycetes</taxon>
        <taxon>Pleosporomycetidae</taxon>
        <taxon>Pleosporales</taxon>
        <taxon>Pleosporineae</taxon>
        <taxon>Pleosporaceae</taxon>
        <taxon>Pyrenophora</taxon>
    </lineage>
</organism>
<proteinExistence type="predicted"/>
<name>B2W958_PYRTR</name>
<accession>B2W958</accession>